<sequence>MSIKNIRLKVYNMTCTSCEKIIEKDLKKLVGVFNAKANYGDEFVDIEYDSELCSLKDITNCINSAGYSTENSYKFRFASILMIAVAIILIGNSTGGFDMNNMLKGATCFVLFVVGVLTSIHCVGMCGGIMLSQSLSNESTNKLQAIKPALLYNLGRLISYTVLGGIIGTLGSVLSLSIKTQAALQLFAGLFMIIMGLNMAGFTFFKKLQIKLPWSFCSIKNKPKTPFMVGILNGLMPCGPLQTMQLYALGTGSASKGALSMFIFALGTVPLMLTFGAVSGLLSKGYTKKILKFSGVLVLVLGLIMSNRGLSLAGLNVVSSVASLLPHNNQSLAASGGNITKAVLKDGVQIVNMTADGNGYTPNVLYVKKNIPVKWIIDGKQITSCNNAIVVPSLNIKKQLNNGENVIEFTPDDKDINFSCWMGMITGVIRVVDNLDSVDTSKVDPSTPPASTPNCCSGGSVSSSGNSSNMQQSPSIYGDDLNKVPTESLVSTAMVIGKNQSATIKGIGYEFKPLIIVVDKNIQTKLTFDLTAFDNTEGKFELVSAKTAETFKSFDGKKGVIDLDITFNEASGYGIVKDGKVLGIIELVDDIKKADLENIRKTYIK</sequence>
<keyword evidence="3" id="KW-0472">Membrane</keyword>
<feature type="transmembrane region" description="Helical" evidence="3">
    <location>
        <begin position="290"/>
        <end position="310"/>
    </location>
</feature>
<feature type="compositionally biased region" description="Low complexity" evidence="2">
    <location>
        <begin position="453"/>
        <end position="475"/>
    </location>
</feature>
<gene>
    <name evidence="5" type="ORF">HBE96_17785</name>
</gene>
<feature type="transmembrane region" description="Helical" evidence="3">
    <location>
        <begin position="184"/>
        <end position="205"/>
    </location>
</feature>
<dbReference type="SUPFAM" id="SSF55008">
    <property type="entry name" value="HMA, heavy metal-associated domain"/>
    <property type="match status" value="1"/>
</dbReference>
<dbReference type="InterPro" id="IPR006121">
    <property type="entry name" value="HMA_dom"/>
</dbReference>
<feature type="domain" description="HMA" evidence="4">
    <location>
        <begin position="4"/>
        <end position="70"/>
    </location>
</feature>
<dbReference type="GO" id="GO:0046872">
    <property type="term" value="F:metal ion binding"/>
    <property type="evidence" value="ECO:0007669"/>
    <property type="project" value="UniProtKB-KW"/>
</dbReference>
<feature type="transmembrane region" description="Helical" evidence="3">
    <location>
        <begin position="259"/>
        <end position="278"/>
    </location>
</feature>
<feature type="region of interest" description="Disordered" evidence="2">
    <location>
        <begin position="440"/>
        <end position="480"/>
    </location>
</feature>
<dbReference type="PANTHER" id="PTHR42208">
    <property type="entry name" value="HEAVY METAL TRANSPORTER-RELATED"/>
    <property type="match status" value="1"/>
</dbReference>
<dbReference type="InterPro" id="IPR036163">
    <property type="entry name" value="HMA_dom_sf"/>
</dbReference>
<dbReference type="PROSITE" id="PS01047">
    <property type="entry name" value="HMA_1"/>
    <property type="match status" value="1"/>
</dbReference>
<reference evidence="5 6" key="1">
    <citation type="submission" date="2020-04" db="EMBL/GenBank/DDBJ databases">
        <authorList>
            <person name="Doyle D.A."/>
        </authorList>
    </citation>
    <scope>NUCLEOTIDE SEQUENCE [LARGE SCALE GENOMIC DNA]</scope>
    <source>
        <strain evidence="5 6">P21</strain>
    </source>
</reference>
<evidence type="ECO:0000259" key="4">
    <source>
        <dbReference type="PROSITE" id="PS50846"/>
    </source>
</evidence>
<feature type="transmembrane region" description="Helical" evidence="3">
    <location>
        <begin position="109"/>
        <end position="136"/>
    </location>
</feature>
<feature type="transmembrane region" description="Helical" evidence="3">
    <location>
        <begin position="226"/>
        <end position="247"/>
    </location>
</feature>
<dbReference type="Pfam" id="PF00403">
    <property type="entry name" value="HMA"/>
    <property type="match status" value="1"/>
</dbReference>
<dbReference type="PROSITE" id="PS50846">
    <property type="entry name" value="HMA_2"/>
    <property type="match status" value="1"/>
</dbReference>
<feature type="transmembrane region" description="Helical" evidence="3">
    <location>
        <begin position="157"/>
        <end position="178"/>
    </location>
</feature>
<dbReference type="Gene3D" id="2.60.40.420">
    <property type="entry name" value="Cupredoxins - blue copper proteins"/>
    <property type="match status" value="1"/>
</dbReference>
<name>A0A7Y0HQS7_9CLOT</name>
<dbReference type="InterPro" id="IPR017969">
    <property type="entry name" value="Heavy-metal-associated_CS"/>
</dbReference>
<keyword evidence="6" id="KW-1185">Reference proteome</keyword>
<evidence type="ECO:0000256" key="3">
    <source>
        <dbReference type="SAM" id="Phobius"/>
    </source>
</evidence>
<feature type="transmembrane region" description="Helical" evidence="3">
    <location>
        <begin position="77"/>
        <end position="97"/>
    </location>
</feature>
<dbReference type="SUPFAM" id="SSF49503">
    <property type="entry name" value="Cupredoxins"/>
    <property type="match status" value="1"/>
</dbReference>
<reference evidence="5 6" key="2">
    <citation type="submission" date="2020-06" db="EMBL/GenBank/DDBJ databases">
        <title>Complete Genome Sequence of Clostridium muelleri sp. nov. P21T, an Acid-Alcohol Producing Acetogen Isolated from Old Hay.</title>
        <authorList>
            <person name="Duncan K.E."/>
            <person name="Tanner R.S."/>
        </authorList>
    </citation>
    <scope>NUCLEOTIDE SEQUENCE [LARGE SCALE GENOMIC DNA]</scope>
    <source>
        <strain evidence="5 6">P21</strain>
    </source>
</reference>
<protein>
    <submittedName>
        <fullName evidence="5">Heavy metal transport/detoxification protein</fullName>
    </submittedName>
</protein>
<organism evidence="5 6">
    <name type="scientific">Clostridium muellerianum</name>
    <dbReference type="NCBI Taxonomy" id="2716538"/>
    <lineage>
        <taxon>Bacteria</taxon>
        <taxon>Bacillati</taxon>
        <taxon>Bacillota</taxon>
        <taxon>Clostridia</taxon>
        <taxon>Eubacteriales</taxon>
        <taxon>Clostridiaceae</taxon>
        <taxon>Clostridium</taxon>
    </lineage>
</organism>
<dbReference type="Pfam" id="PF13386">
    <property type="entry name" value="DsbD_2"/>
    <property type="match status" value="1"/>
</dbReference>
<dbReference type="Gene3D" id="3.30.70.100">
    <property type="match status" value="1"/>
</dbReference>
<dbReference type="PANTHER" id="PTHR42208:SF1">
    <property type="entry name" value="HEAVY METAL TRANSPORTER"/>
    <property type="match status" value="1"/>
</dbReference>
<accession>A0A7Y0HQS7</accession>
<evidence type="ECO:0000313" key="6">
    <source>
        <dbReference type="Proteomes" id="UP000537131"/>
    </source>
</evidence>
<dbReference type="Proteomes" id="UP000537131">
    <property type="component" value="Unassembled WGS sequence"/>
</dbReference>
<evidence type="ECO:0000313" key="5">
    <source>
        <dbReference type="EMBL" id="NMM64471.1"/>
    </source>
</evidence>
<keyword evidence="3" id="KW-0812">Transmembrane</keyword>
<dbReference type="InterPro" id="IPR039447">
    <property type="entry name" value="UreH-like_TM_dom"/>
</dbReference>
<dbReference type="InterPro" id="IPR008972">
    <property type="entry name" value="Cupredoxin"/>
</dbReference>
<dbReference type="CDD" id="cd00371">
    <property type="entry name" value="HMA"/>
    <property type="match status" value="1"/>
</dbReference>
<dbReference type="AlphaFoldDB" id="A0A7Y0HQS7"/>
<dbReference type="EMBL" id="JABBNI010000038">
    <property type="protein sequence ID" value="NMM64471.1"/>
    <property type="molecule type" value="Genomic_DNA"/>
</dbReference>
<proteinExistence type="predicted"/>
<comment type="caution">
    <text evidence="5">The sequence shown here is derived from an EMBL/GenBank/DDBJ whole genome shotgun (WGS) entry which is preliminary data.</text>
</comment>
<keyword evidence="1" id="KW-0479">Metal-binding</keyword>
<evidence type="ECO:0000256" key="1">
    <source>
        <dbReference type="ARBA" id="ARBA00022723"/>
    </source>
</evidence>
<evidence type="ECO:0000256" key="2">
    <source>
        <dbReference type="SAM" id="MobiDB-lite"/>
    </source>
</evidence>
<keyword evidence="3" id="KW-1133">Transmembrane helix</keyword>
<dbReference type="RefSeq" id="WP_169299067.1">
    <property type="nucleotide sequence ID" value="NZ_JABBNI010000038.1"/>
</dbReference>